<protein>
    <submittedName>
        <fullName evidence="1">Uncharacterized protein</fullName>
    </submittedName>
</protein>
<name>A0A975HKS5_9GAMM</name>
<dbReference type="AlphaFoldDB" id="A0A975HKS5"/>
<accession>A0A975HKS5</accession>
<organism evidence="1 2">
    <name type="scientific">Psychrosphaera ytuae</name>
    <dbReference type="NCBI Taxonomy" id="2820710"/>
    <lineage>
        <taxon>Bacteria</taxon>
        <taxon>Pseudomonadati</taxon>
        <taxon>Pseudomonadota</taxon>
        <taxon>Gammaproteobacteria</taxon>
        <taxon>Alteromonadales</taxon>
        <taxon>Pseudoalteromonadaceae</taxon>
        <taxon>Psychrosphaera</taxon>
    </lineage>
</organism>
<dbReference type="KEGG" id="psym:J1N51_03805"/>
<evidence type="ECO:0000313" key="2">
    <source>
        <dbReference type="Proteomes" id="UP000682739"/>
    </source>
</evidence>
<sequence length="48" mass="5029">MGERLRGVAAQGCAAGSITGTYLSGRDKGHPMVSPFSELKLRGLDYSS</sequence>
<proteinExistence type="predicted"/>
<keyword evidence="2" id="KW-1185">Reference proteome</keyword>
<evidence type="ECO:0000313" key="1">
    <source>
        <dbReference type="EMBL" id="QTH64604.1"/>
    </source>
</evidence>
<reference evidence="1" key="1">
    <citation type="submission" date="2021-03" db="EMBL/GenBank/DDBJ databases">
        <title>Description of Psychrosphaera ytuae sp. nov. isolated from deep sea sediment of South China Sea.</title>
        <authorList>
            <person name="Zhang J."/>
            <person name="Xu X.-D."/>
        </authorList>
    </citation>
    <scope>NUCLEOTIDE SEQUENCE</scope>
    <source>
        <strain evidence="1">MTZ26</strain>
    </source>
</reference>
<gene>
    <name evidence="1" type="ORF">J1N51_03805</name>
</gene>
<dbReference type="EMBL" id="CP072110">
    <property type="protein sequence ID" value="QTH64604.1"/>
    <property type="molecule type" value="Genomic_DNA"/>
</dbReference>
<dbReference type="RefSeq" id="WP_208832658.1">
    <property type="nucleotide sequence ID" value="NZ_CP072110.1"/>
</dbReference>
<dbReference type="Proteomes" id="UP000682739">
    <property type="component" value="Chromosome"/>
</dbReference>